<reference evidence="1" key="1">
    <citation type="submission" date="2022-07" db="EMBL/GenBank/DDBJ databases">
        <title>Phylogenomic reconstructions and comparative analyses of Kickxellomycotina fungi.</title>
        <authorList>
            <person name="Reynolds N.K."/>
            <person name="Stajich J.E."/>
            <person name="Barry K."/>
            <person name="Grigoriev I.V."/>
            <person name="Crous P."/>
            <person name="Smith M.E."/>
        </authorList>
    </citation>
    <scope>NUCLEOTIDE SEQUENCE</scope>
    <source>
        <strain evidence="1">BCRC 34297</strain>
    </source>
</reference>
<dbReference type="OrthoDB" id="5528763at2759"/>
<gene>
    <name evidence="1" type="ORF">GGI19_003631</name>
</gene>
<accession>A0A9W8GTY7</accession>
<protein>
    <submittedName>
        <fullName evidence="1">Uncharacterized protein</fullName>
    </submittedName>
</protein>
<evidence type="ECO:0000313" key="2">
    <source>
        <dbReference type="Proteomes" id="UP001140011"/>
    </source>
</evidence>
<evidence type="ECO:0000313" key="1">
    <source>
        <dbReference type="EMBL" id="KAJ2752728.1"/>
    </source>
</evidence>
<dbReference type="Proteomes" id="UP001140011">
    <property type="component" value="Unassembled WGS sequence"/>
</dbReference>
<dbReference type="EMBL" id="JANBUH010000253">
    <property type="protein sequence ID" value="KAJ2752728.1"/>
    <property type="molecule type" value="Genomic_DNA"/>
</dbReference>
<name>A0A9W8GTY7_9FUNG</name>
<proteinExistence type="predicted"/>
<sequence>MAPKLNMVKLSCHLYSWEHKAATSHHLDSLTIQLIQLVHRVELTSGFDSAFQSLQVDVIRNLTHLHTNFDLNSEQTIRLIRQNALTLQYLSIRSNTGIDFSGVIQDVDGGYAAYPRLHTLVMEQNMSGRTPRQYSYTGAAPFPRLRRLVCSIHYPFGDDLVLFRSNAATLELLKLTLTRDLALALLRHSVFTPTSHPKLQCVMLKPPPGIMQVNYVDGLETMQLMLDIAPGAAVRKISDWNLDPPPPPVLSLLSKHPSLQVLALPGLRLSIWNAMTLIQSLPLLSDLHAKAPTLSPMPAGVTKRKLIVYVSSNYSPMGTRFRCWHFGDDDLKYLKGAVIPFLLLALACPNFDYAAIIHYQREMFAKLLEKVINMATYKKHASRLRRLLFNRPE</sequence>
<organism evidence="1 2">
    <name type="scientific">Coemansia pectinata</name>
    <dbReference type="NCBI Taxonomy" id="1052879"/>
    <lineage>
        <taxon>Eukaryota</taxon>
        <taxon>Fungi</taxon>
        <taxon>Fungi incertae sedis</taxon>
        <taxon>Zoopagomycota</taxon>
        <taxon>Kickxellomycotina</taxon>
        <taxon>Kickxellomycetes</taxon>
        <taxon>Kickxellales</taxon>
        <taxon>Kickxellaceae</taxon>
        <taxon>Coemansia</taxon>
    </lineage>
</organism>
<dbReference type="AlphaFoldDB" id="A0A9W8GTY7"/>
<keyword evidence="2" id="KW-1185">Reference proteome</keyword>
<comment type="caution">
    <text evidence="1">The sequence shown here is derived from an EMBL/GenBank/DDBJ whole genome shotgun (WGS) entry which is preliminary data.</text>
</comment>